<dbReference type="InterPro" id="IPR038714">
    <property type="entry name" value="YfeY-like_sf"/>
</dbReference>
<keyword evidence="1" id="KW-0472">Membrane</keyword>
<dbReference type="NCBIfam" id="NF007990">
    <property type="entry name" value="PRK10718.1"/>
    <property type="match status" value="1"/>
</dbReference>
<sequence>MPKSVIVKLSQIAILSGTFILSGCAGSGGFWSSLSPMNWFSSPITAKAAGVGGITGFTPMQADIIKERLDDRYVIRSGMQTEQGEIVTVFQGLDDDKVKIEVFGPEKGYVSRISVSDPDIVTEWGIKIGSPFSDIYEKAFGACKIAEPIDDQPTVECVAPQTAHIVYSFTGKWQGPEGLMPPDDELKNWTVSRIIWKK</sequence>
<evidence type="ECO:0000313" key="4">
    <source>
        <dbReference type="Proteomes" id="UP001495779"/>
    </source>
</evidence>
<comment type="caution">
    <text evidence="2">The sequence shown here is derived from an EMBL/GenBank/DDBJ whole genome shotgun (WGS) entry which is preliminary data.</text>
</comment>
<gene>
    <name evidence="2" type="ORF">JRA39_003458</name>
    <name evidence="3" type="ORF">KDV35_08365</name>
</gene>
<accession>A0AAI9I2Y1</accession>
<dbReference type="Gene3D" id="2.60.460.10">
    <property type="entry name" value="protein yfey like domain"/>
    <property type="match status" value="1"/>
</dbReference>
<name>A0AAI9I2Y1_PROST</name>
<keyword evidence="1" id="KW-1133">Transmembrane helix</keyword>
<evidence type="ECO:0000313" key="3">
    <source>
        <dbReference type="EMBL" id="MER5076868.1"/>
    </source>
</evidence>
<dbReference type="PROSITE" id="PS51257">
    <property type="entry name" value="PROKAR_LIPOPROTEIN"/>
    <property type="match status" value="1"/>
</dbReference>
<dbReference type="RefSeq" id="WP_154625140.1">
    <property type="nucleotide sequence ID" value="NZ_CP095443.1"/>
</dbReference>
<dbReference type="Pfam" id="PF06572">
    <property type="entry name" value="DUF1131"/>
    <property type="match status" value="1"/>
</dbReference>
<proteinExistence type="predicted"/>
<dbReference type="AlphaFoldDB" id="A0AAI9I2Y1"/>
<dbReference type="Proteomes" id="UP001495779">
    <property type="component" value="Unassembled WGS sequence"/>
</dbReference>
<evidence type="ECO:0000256" key="1">
    <source>
        <dbReference type="SAM" id="Phobius"/>
    </source>
</evidence>
<keyword evidence="2" id="KW-0449">Lipoprotein</keyword>
<protein>
    <submittedName>
        <fullName evidence="2">RpoE-regulated lipoprotein</fullName>
    </submittedName>
</protein>
<reference evidence="2" key="2">
    <citation type="submission" date="2024-02" db="EMBL/GenBank/DDBJ databases">
        <authorList>
            <consortium name="Clinical and Environmental Microbiology Branch: Whole genome sequencing antimicrobial resistance pathogens in the healthcare setting"/>
        </authorList>
    </citation>
    <scope>NUCLEOTIDE SEQUENCE</scope>
    <source>
        <strain evidence="2">2020GO-00142</strain>
    </source>
</reference>
<organism evidence="2">
    <name type="scientific">Providencia stuartii</name>
    <dbReference type="NCBI Taxonomy" id="588"/>
    <lineage>
        <taxon>Bacteria</taxon>
        <taxon>Pseudomonadati</taxon>
        <taxon>Pseudomonadota</taxon>
        <taxon>Gammaproteobacteria</taxon>
        <taxon>Enterobacterales</taxon>
        <taxon>Morganellaceae</taxon>
        <taxon>Providencia</taxon>
    </lineage>
</organism>
<dbReference type="EMBL" id="JAGSRH010000009">
    <property type="protein sequence ID" value="MER5076868.1"/>
    <property type="molecule type" value="Genomic_DNA"/>
</dbReference>
<evidence type="ECO:0000313" key="2">
    <source>
        <dbReference type="EMBL" id="EMP9434359.1"/>
    </source>
</evidence>
<feature type="transmembrane region" description="Helical" evidence="1">
    <location>
        <begin position="12"/>
        <end position="34"/>
    </location>
</feature>
<dbReference type="InterPro" id="IPR010938">
    <property type="entry name" value="DUF1131"/>
</dbReference>
<keyword evidence="1" id="KW-0812">Transmembrane</keyword>
<dbReference type="EMBL" id="AAZDVE040000034">
    <property type="protein sequence ID" value="EMP9434359.1"/>
    <property type="molecule type" value="Genomic_DNA"/>
</dbReference>
<reference evidence="3 4" key="1">
    <citation type="submission" date="2021-04" db="EMBL/GenBank/DDBJ databases">
        <title>Determining the burden of carbapenem-resistant Enterobacterales from a tertiary public heath setting in Bangladesh: a clinical, epidemiological, and molecular study.</title>
        <authorList>
            <person name="Farzana R."/>
            <person name="Walsh T.R."/>
        </authorList>
    </citation>
    <scope>NUCLEOTIDE SEQUENCE [LARGE SCALE GENOMIC DNA]</scope>
    <source>
        <strain evidence="3">Dmpro_s316</strain>
        <strain evidence="4">dmpro_s316</strain>
    </source>
</reference>